<feature type="compositionally biased region" description="Basic and acidic residues" evidence="7">
    <location>
        <begin position="263"/>
        <end position="277"/>
    </location>
</feature>
<proteinExistence type="inferred from homology"/>
<feature type="compositionally biased region" description="Basic and acidic residues" evidence="7">
    <location>
        <begin position="134"/>
        <end position="143"/>
    </location>
</feature>
<feature type="compositionally biased region" description="Basic and acidic residues" evidence="7">
    <location>
        <begin position="304"/>
        <end position="318"/>
    </location>
</feature>
<comment type="domain">
    <text evidence="6">The Q motif is unique to and characteristic of the DEAD box family of RNA helicases and controls ATP binding and hydrolysis.</text>
</comment>
<feature type="compositionally biased region" description="Basic residues" evidence="7">
    <location>
        <begin position="894"/>
        <end position="916"/>
    </location>
</feature>
<dbReference type="PROSITE" id="PS00039">
    <property type="entry name" value="DEAD_ATP_HELICASE"/>
    <property type="match status" value="1"/>
</dbReference>
<feature type="domain" description="Helicase ATP-binding" evidence="8">
    <location>
        <begin position="482"/>
        <end position="675"/>
    </location>
</feature>
<dbReference type="CDD" id="cd18787">
    <property type="entry name" value="SF2_C_DEAD"/>
    <property type="match status" value="1"/>
</dbReference>
<evidence type="ECO:0000313" key="10">
    <source>
        <dbReference type="EMBL" id="JAI63654.1"/>
    </source>
</evidence>
<dbReference type="PROSITE" id="PS51194">
    <property type="entry name" value="HELICASE_CTER"/>
    <property type="match status" value="1"/>
</dbReference>
<feature type="compositionally biased region" description="Basic and acidic residues" evidence="7">
    <location>
        <begin position="189"/>
        <end position="198"/>
    </location>
</feature>
<dbReference type="InterPro" id="IPR001650">
    <property type="entry name" value="Helicase_C-like"/>
</dbReference>
<feature type="region of interest" description="Disordered" evidence="7">
    <location>
        <begin position="881"/>
        <end position="939"/>
    </location>
</feature>
<accession>A0A0P4W536</accession>
<dbReference type="GO" id="GO:0016787">
    <property type="term" value="F:hydrolase activity"/>
    <property type="evidence" value="ECO:0007669"/>
    <property type="project" value="UniProtKB-KW"/>
</dbReference>
<dbReference type="InterPro" id="IPR027417">
    <property type="entry name" value="P-loop_NTPase"/>
</dbReference>
<feature type="compositionally biased region" description="Basic and acidic residues" evidence="7">
    <location>
        <begin position="230"/>
        <end position="247"/>
    </location>
</feature>
<dbReference type="GO" id="GO:0005524">
    <property type="term" value="F:ATP binding"/>
    <property type="evidence" value="ECO:0007669"/>
    <property type="project" value="UniProtKB-UniRule"/>
</dbReference>
<reference evidence="10" key="1">
    <citation type="submission" date="2015-09" db="EMBL/GenBank/DDBJ databases">
        <title>Scylla olivacea transcriptome.</title>
        <authorList>
            <person name="Ikhwanuddin M."/>
        </authorList>
    </citation>
    <scope>NUCLEOTIDE SEQUENCE</scope>
</reference>
<dbReference type="GO" id="GO:0003724">
    <property type="term" value="F:RNA helicase activity"/>
    <property type="evidence" value="ECO:0007669"/>
    <property type="project" value="UniProtKB-EC"/>
</dbReference>
<evidence type="ECO:0000259" key="8">
    <source>
        <dbReference type="PROSITE" id="PS51192"/>
    </source>
</evidence>
<feature type="compositionally biased region" description="Basic residues" evidence="7">
    <location>
        <begin position="375"/>
        <end position="395"/>
    </location>
</feature>
<keyword evidence="1 6" id="KW-0547">Nucleotide-binding</keyword>
<evidence type="ECO:0000256" key="4">
    <source>
        <dbReference type="ARBA" id="ARBA00022840"/>
    </source>
</evidence>
<dbReference type="InterPro" id="IPR014001">
    <property type="entry name" value="Helicase_ATP-bd"/>
</dbReference>
<dbReference type="EMBL" id="GDRN01071688">
    <property type="protein sequence ID" value="JAI63654.1"/>
    <property type="molecule type" value="Transcribed_RNA"/>
</dbReference>
<comment type="catalytic activity">
    <reaction evidence="6">
        <text>ATP + H2O = ADP + phosphate + H(+)</text>
        <dbReference type="Rhea" id="RHEA:13065"/>
        <dbReference type="ChEBI" id="CHEBI:15377"/>
        <dbReference type="ChEBI" id="CHEBI:15378"/>
        <dbReference type="ChEBI" id="CHEBI:30616"/>
        <dbReference type="ChEBI" id="CHEBI:43474"/>
        <dbReference type="ChEBI" id="CHEBI:456216"/>
        <dbReference type="EC" id="3.6.4.13"/>
    </reaction>
</comment>
<dbReference type="Gene3D" id="3.40.50.300">
    <property type="entry name" value="P-loop containing nucleotide triphosphate hydrolases"/>
    <property type="match status" value="2"/>
</dbReference>
<dbReference type="AlphaFoldDB" id="A0A0P4W536"/>
<dbReference type="Pfam" id="PF00270">
    <property type="entry name" value="DEAD"/>
    <property type="match status" value="1"/>
</dbReference>
<dbReference type="SMART" id="SM00487">
    <property type="entry name" value="DEXDc"/>
    <property type="match status" value="1"/>
</dbReference>
<keyword evidence="3 6" id="KW-0347">Helicase</keyword>
<dbReference type="EC" id="3.6.4.13" evidence="6"/>
<feature type="domain" description="Helicase C-terminal" evidence="9">
    <location>
        <begin position="700"/>
        <end position="869"/>
    </location>
</feature>
<evidence type="ECO:0000256" key="2">
    <source>
        <dbReference type="ARBA" id="ARBA00022801"/>
    </source>
</evidence>
<evidence type="ECO:0000259" key="9">
    <source>
        <dbReference type="PROSITE" id="PS51194"/>
    </source>
</evidence>
<dbReference type="SUPFAM" id="SSF52540">
    <property type="entry name" value="P-loop containing nucleoside triphosphate hydrolases"/>
    <property type="match status" value="1"/>
</dbReference>
<evidence type="ECO:0000256" key="3">
    <source>
        <dbReference type="ARBA" id="ARBA00022806"/>
    </source>
</evidence>
<dbReference type="InterPro" id="IPR000629">
    <property type="entry name" value="RNA-helicase_DEAD-box_CS"/>
</dbReference>
<dbReference type="CDD" id="cd17956">
    <property type="entry name" value="DEADc_DDX51"/>
    <property type="match status" value="1"/>
</dbReference>
<sequence length="939" mass="104512">MAPMVVLGSQDALPGRYWGEGQGPIASPSQASILLARINSRARERKAGRLSVGQGEEEGLAEGLSTLKHTNLDVQNVTPRKEIKGQMEMTPKDQPVDAASPPIAKVEPRVNGVRTEEASSSDMETVKKKKRKKKDSEGEESKGVLETPEIPEALKEECAGAPVIKKKKRKKEGEESQIDEENSQSGIAETEKGEAELIKKKKKKRHKEIENKEESISVKTEEGYVIQTETENKPEEHVKINGDKVEDSSYLCENQKKKKKKNRGDEESEKTVSKEMEDTQTLNSSQQEEDIHSSSPRKKKKKDKKQELKEETLEKSKSSQDLSPLKVPKIEIKEEITDTLEDIQTGVRMEESHTDSHAGVNQEAERKDDKNAKMDKKKAKKQQKDKKKKNKKDKLKNREVGGFTLLTEVEATKRQKVQRTLPHWLANPTVIGRDLMADGAPVDSLPGLDASLVDTLKQQKIQQLFPVQRAVIPEILASAGPLSCRYRPRDVCVSAPTGSGKTLAYVLPLVQALKSRTVPRIRALVLLPVQELATQVYHVFQLYCKGTPLRVGKAVGHSTLQKEQVSLVVHHLGCHHSLVDILVATPGRLADHLRMTHGLDLSALRYLVLDEADRMLAAEGGDWVGHIQRAIVDHQAKQENQLLLQPSLQRLLFSATLSSDPEQLQHVTLHHPKLFTVAAPAAGQDKSMAVVMGQFVRPAELREEFVVVEEEVKPLALHHLLVSGEGRQRVLVFTNSVQATHKLALLLAALSEGSGRVVAEFSSKRDKRQQILSQFTAGKIDVLVSSDAMARGLDIPDIDHVVSYDVTAATTYVHRIGRTARAGRPGTALSLVTKTTLTEFRRALSGGGEGASQLALTPEELEPYEQQYIDSLATLKKTLEEEERQKRQNQTNGKAKKSKKKQKQRQRKQKKDKRAARLLSNKSEGKRKVTVNANRLQHH</sequence>
<organism evidence="10">
    <name type="scientific">Scylla olivacea</name>
    <name type="common">Orange mud crab</name>
    <name type="synonym">Cancer olivacea</name>
    <dbReference type="NCBI Taxonomy" id="85551"/>
    <lineage>
        <taxon>Eukaryota</taxon>
        <taxon>Metazoa</taxon>
        <taxon>Ecdysozoa</taxon>
        <taxon>Arthropoda</taxon>
        <taxon>Crustacea</taxon>
        <taxon>Multicrustacea</taxon>
        <taxon>Malacostraca</taxon>
        <taxon>Eumalacostraca</taxon>
        <taxon>Eucarida</taxon>
        <taxon>Decapoda</taxon>
        <taxon>Pleocyemata</taxon>
        <taxon>Brachyura</taxon>
        <taxon>Eubrachyura</taxon>
        <taxon>Portunoidea</taxon>
        <taxon>Portunidae</taxon>
        <taxon>Portuninae</taxon>
        <taxon>Scylla</taxon>
    </lineage>
</organism>
<name>A0A0P4W536_SCYOL</name>
<keyword evidence="2 6" id="KW-0378">Hydrolase</keyword>
<keyword evidence="4 6" id="KW-0067">ATP-binding</keyword>
<dbReference type="PANTHER" id="PTHR24031">
    <property type="entry name" value="RNA HELICASE"/>
    <property type="match status" value="1"/>
</dbReference>
<keyword evidence="5 6" id="KW-0694">RNA-binding</keyword>
<comment type="similarity">
    <text evidence="6">Belongs to the DEAD box helicase family.</text>
</comment>
<protein>
    <recommendedName>
        <fullName evidence="6">ATP-dependent RNA helicase</fullName>
        <ecNumber evidence="6">3.6.4.13</ecNumber>
    </recommendedName>
</protein>
<feature type="compositionally biased region" description="Polar residues" evidence="7">
    <location>
        <begin position="67"/>
        <end position="78"/>
    </location>
</feature>
<evidence type="ECO:0000256" key="7">
    <source>
        <dbReference type="SAM" id="MobiDB-lite"/>
    </source>
</evidence>
<evidence type="ECO:0000256" key="1">
    <source>
        <dbReference type="ARBA" id="ARBA00022741"/>
    </source>
</evidence>
<dbReference type="Pfam" id="PF00271">
    <property type="entry name" value="Helicase_C"/>
    <property type="match status" value="1"/>
</dbReference>
<dbReference type="GO" id="GO:0003723">
    <property type="term" value="F:RNA binding"/>
    <property type="evidence" value="ECO:0007669"/>
    <property type="project" value="UniProtKB-UniRule"/>
</dbReference>
<feature type="compositionally biased region" description="Basic and acidic residues" evidence="7">
    <location>
        <begin position="207"/>
        <end position="222"/>
    </location>
</feature>
<dbReference type="SMART" id="SM00490">
    <property type="entry name" value="HELICc"/>
    <property type="match status" value="1"/>
</dbReference>
<feature type="compositionally biased region" description="Basic and acidic residues" evidence="7">
    <location>
        <begin position="79"/>
        <end position="95"/>
    </location>
</feature>
<dbReference type="InterPro" id="IPR011545">
    <property type="entry name" value="DEAD/DEAH_box_helicase_dom"/>
</dbReference>
<feature type="region of interest" description="Disordered" evidence="7">
    <location>
        <begin position="63"/>
        <end position="399"/>
    </location>
</feature>
<evidence type="ECO:0000256" key="6">
    <source>
        <dbReference type="RuleBase" id="RU365068"/>
    </source>
</evidence>
<dbReference type="PROSITE" id="PS51192">
    <property type="entry name" value="HELICASE_ATP_BIND_1"/>
    <property type="match status" value="1"/>
</dbReference>
<feature type="compositionally biased region" description="Basic and acidic residues" evidence="7">
    <location>
        <begin position="363"/>
        <end position="374"/>
    </location>
</feature>
<comment type="function">
    <text evidence="6">RNA helicase.</text>
</comment>
<evidence type="ECO:0000256" key="5">
    <source>
        <dbReference type="ARBA" id="ARBA00022884"/>
    </source>
</evidence>